<keyword evidence="2" id="KW-1185">Reference proteome</keyword>
<name>A0ABP0VQ03_9BRYO</name>
<gene>
    <name evidence="1" type="ORF">CSSPJE1EN1_LOCUS643</name>
</gene>
<organism evidence="1 2">
    <name type="scientific">Sphagnum jensenii</name>
    <dbReference type="NCBI Taxonomy" id="128206"/>
    <lineage>
        <taxon>Eukaryota</taxon>
        <taxon>Viridiplantae</taxon>
        <taxon>Streptophyta</taxon>
        <taxon>Embryophyta</taxon>
        <taxon>Bryophyta</taxon>
        <taxon>Sphagnophytina</taxon>
        <taxon>Sphagnopsida</taxon>
        <taxon>Sphagnales</taxon>
        <taxon>Sphagnaceae</taxon>
        <taxon>Sphagnum</taxon>
    </lineage>
</organism>
<dbReference type="PANTHER" id="PTHR37067">
    <property type="entry name" value="PX DOMAIN-CONTAINING PROTEIN"/>
    <property type="match status" value="1"/>
</dbReference>
<reference evidence="1 2" key="1">
    <citation type="submission" date="2024-02" db="EMBL/GenBank/DDBJ databases">
        <authorList>
            <consortium name="ELIXIR-Norway"/>
            <consortium name="Elixir Norway"/>
        </authorList>
    </citation>
    <scope>NUCLEOTIDE SEQUENCE [LARGE SCALE GENOMIC DNA]</scope>
</reference>
<dbReference type="Proteomes" id="UP001497444">
    <property type="component" value="Chromosome 1"/>
</dbReference>
<protein>
    <submittedName>
        <fullName evidence="1">Uncharacterized protein</fullName>
    </submittedName>
</protein>
<accession>A0ABP0VQ03</accession>
<evidence type="ECO:0000313" key="2">
    <source>
        <dbReference type="Proteomes" id="UP001497444"/>
    </source>
</evidence>
<sequence>MSKSTKRTTPFQRKHALGFGLEIVEFEEKGNMLVVTGVRCLFCVYHGRHVELTSRKCKPTDNIHIFKAPSIKQHYLSHLKQHAETWEEYKELSVDGKKVYFNGKVKRANTMHMYIDTNQDAIHFTIPLPIVDVIIKELFYRDEDQILAGIDEIEEEDEEDHHMNMERIRKKVEKKIALKRNAMKLFKLDEDNEMYTVDIPNSTRFFLAIDYVGCGMSFRETAAAIRHAKDRLKMKKLGGINDHNVGQ</sequence>
<evidence type="ECO:0000313" key="1">
    <source>
        <dbReference type="EMBL" id="CAK9255165.1"/>
    </source>
</evidence>
<dbReference type="EMBL" id="OZ020096">
    <property type="protein sequence ID" value="CAK9255165.1"/>
    <property type="molecule type" value="Genomic_DNA"/>
</dbReference>
<dbReference type="PANTHER" id="PTHR37067:SF3">
    <property type="entry name" value="PX DOMAIN-CONTAINING PROTEIN"/>
    <property type="match status" value="1"/>
</dbReference>
<proteinExistence type="predicted"/>